<keyword evidence="4 5" id="KW-0788">Thiol protease</keyword>
<evidence type="ECO:0000313" key="9">
    <source>
        <dbReference type="Proteomes" id="UP000192927"/>
    </source>
</evidence>
<dbReference type="PANTHER" id="PTHR46143:SF1">
    <property type="entry name" value="CALPAIN-7"/>
    <property type="match status" value="1"/>
</dbReference>
<proteinExistence type="inferred from homology"/>
<evidence type="ECO:0000259" key="7">
    <source>
        <dbReference type="PROSITE" id="PS50203"/>
    </source>
</evidence>
<dbReference type="InterPro" id="IPR036213">
    <property type="entry name" value="Calpain_III_sf"/>
</dbReference>
<evidence type="ECO:0000256" key="3">
    <source>
        <dbReference type="ARBA" id="ARBA00022801"/>
    </source>
</evidence>
<feature type="domain" description="Calpain catalytic" evidence="7">
    <location>
        <begin position="172"/>
        <end position="469"/>
    </location>
</feature>
<dbReference type="InterPro" id="IPR001300">
    <property type="entry name" value="Peptidase_C2_calpain_cat"/>
</dbReference>
<dbReference type="InterPro" id="IPR051297">
    <property type="entry name" value="PalB/RIM13"/>
</dbReference>
<feature type="active site" evidence="5">
    <location>
        <position position="213"/>
    </location>
</feature>
<dbReference type="GO" id="GO:0004198">
    <property type="term" value="F:calcium-dependent cysteine-type endopeptidase activity"/>
    <property type="evidence" value="ECO:0007669"/>
    <property type="project" value="InterPro"/>
</dbReference>
<evidence type="ECO:0000313" key="8">
    <source>
        <dbReference type="EMBL" id="SLM37753.1"/>
    </source>
</evidence>
<name>A0A1W5D3Q1_9LECA</name>
<dbReference type="Gene3D" id="3.90.70.10">
    <property type="entry name" value="Cysteine proteinases"/>
    <property type="match status" value="1"/>
</dbReference>
<dbReference type="InterPro" id="IPR036181">
    <property type="entry name" value="MIT_dom_sf"/>
</dbReference>
<dbReference type="Gene3D" id="2.60.120.380">
    <property type="match status" value="2"/>
</dbReference>
<dbReference type="Pfam" id="PF00648">
    <property type="entry name" value="Peptidase_C2"/>
    <property type="match status" value="1"/>
</dbReference>
<dbReference type="SUPFAM" id="SSF116846">
    <property type="entry name" value="MIT domain"/>
    <property type="match status" value="1"/>
</dbReference>
<dbReference type="SMART" id="SM00230">
    <property type="entry name" value="CysPc"/>
    <property type="match status" value="1"/>
</dbReference>
<keyword evidence="3 5" id="KW-0378">Hydrolase</keyword>
<feature type="region of interest" description="Disordered" evidence="6">
    <location>
        <begin position="1"/>
        <end position="24"/>
    </location>
</feature>
<evidence type="ECO:0000256" key="4">
    <source>
        <dbReference type="ARBA" id="ARBA00022807"/>
    </source>
</evidence>
<feature type="active site" evidence="5">
    <location>
        <position position="401"/>
    </location>
</feature>
<dbReference type="PROSITE" id="PS50203">
    <property type="entry name" value="CALPAIN_CAT"/>
    <property type="match status" value="1"/>
</dbReference>
<keyword evidence="9" id="KW-1185">Reference proteome</keyword>
<organism evidence="8 9">
    <name type="scientific">Lasallia pustulata</name>
    <dbReference type="NCBI Taxonomy" id="136370"/>
    <lineage>
        <taxon>Eukaryota</taxon>
        <taxon>Fungi</taxon>
        <taxon>Dikarya</taxon>
        <taxon>Ascomycota</taxon>
        <taxon>Pezizomycotina</taxon>
        <taxon>Lecanoromycetes</taxon>
        <taxon>OSLEUM clade</taxon>
        <taxon>Umbilicariomycetidae</taxon>
        <taxon>Umbilicariales</taxon>
        <taxon>Umbilicariaceae</taxon>
        <taxon>Lasallia</taxon>
    </lineage>
</organism>
<evidence type="ECO:0000256" key="1">
    <source>
        <dbReference type="ARBA" id="ARBA00010193"/>
    </source>
</evidence>
<dbReference type="SUPFAM" id="SSF54001">
    <property type="entry name" value="Cysteine proteinases"/>
    <property type="match status" value="1"/>
</dbReference>
<feature type="compositionally biased region" description="Polar residues" evidence="6">
    <location>
        <begin position="1"/>
        <end position="21"/>
    </location>
</feature>
<dbReference type="AlphaFoldDB" id="A0A1W5D3Q1"/>
<dbReference type="Pfam" id="PF25435">
    <property type="entry name" value="PalB_C"/>
    <property type="match status" value="1"/>
</dbReference>
<evidence type="ECO:0000256" key="5">
    <source>
        <dbReference type="PROSITE-ProRule" id="PRU00239"/>
    </source>
</evidence>
<dbReference type="SUPFAM" id="SSF49758">
    <property type="entry name" value="Calpain large subunit, middle domain (domain III)"/>
    <property type="match status" value="2"/>
</dbReference>
<feature type="region of interest" description="Disordered" evidence="6">
    <location>
        <begin position="424"/>
        <end position="445"/>
    </location>
</feature>
<dbReference type="GO" id="GO:0006508">
    <property type="term" value="P:proteolysis"/>
    <property type="evidence" value="ECO:0007669"/>
    <property type="project" value="UniProtKB-KW"/>
</dbReference>
<protein>
    <submittedName>
        <fullName evidence="8">Cysteine protease</fullName>
    </submittedName>
</protein>
<dbReference type="SMART" id="SM00720">
    <property type="entry name" value="calpain_III"/>
    <property type="match status" value="1"/>
</dbReference>
<dbReference type="PANTHER" id="PTHR46143">
    <property type="entry name" value="CALPAIN-7"/>
    <property type="match status" value="1"/>
</dbReference>
<feature type="compositionally biased region" description="Polar residues" evidence="6">
    <location>
        <begin position="434"/>
        <end position="445"/>
    </location>
</feature>
<keyword evidence="2 5" id="KW-0645">Protease</keyword>
<dbReference type="EMBL" id="FWEW01001890">
    <property type="protein sequence ID" value="SLM37753.1"/>
    <property type="molecule type" value="Genomic_DNA"/>
</dbReference>
<comment type="similarity">
    <text evidence="1">Belongs to the peptidase C2 family. PalB/RIM13 subfamily.</text>
</comment>
<feature type="active site" evidence="5">
    <location>
        <position position="381"/>
    </location>
</feature>
<dbReference type="InterPro" id="IPR022683">
    <property type="entry name" value="Calpain_III"/>
</dbReference>
<dbReference type="Proteomes" id="UP000192927">
    <property type="component" value="Unassembled WGS sequence"/>
</dbReference>
<dbReference type="InterPro" id="IPR038765">
    <property type="entry name" value="Papain-like_cys_pep_sf"/>
</dbReference>
<sequence length="885" mass="96991">MINKNPFTNGTNFQSRLQSAESRIHQATSKDDALTAALDAIELCMRALRLKPSDDEKGRLDQTCRRLLERAELIKATGQWKSEATDIGSRLPRGGSPQASQLKLKEPISTRTLSTREQIILLEGSKLHGFTFWPWKSNPLPTEFELKPGENLFLDEPELRLSHVQMGVFDGWQRPRDVLPPARFRDAVENADAGPQMIASGKVDLVQDMTTDCSVVASLCAGTARAERGHARIISSIIHPYDHENQTPAISPNGKYIFKLHFNGCDRKVVIDDRLPASRTARTLHVIDRSNPSLLYPALIEKAYLKTRGGYDFPGSNSGTDLWVLTAWVPEQVFLQNDDIVPNSLWRRIFNAFNYGDVLVTMGTGKLARIEEEGLGLAGEHDYAVIDMKEIGDRRLFLVKNPWLDGTTWKGRLVGDDRHEARESATGLGAASGSEDTPSNSNPMTPGTFWMDLSSVFQSFESIYLNWNPVLFSFRQDIHFTWDLSISTSPEGCFRQNPQYAVKSSNGGTAWVLLSKHFQDKSPKMADKTAECPKPEAFEPGFISLYAFDNGGKLVYLSDGALVCGPYVDSPNTLLRTELPPGSAYTIVVSQQALAHSSHNFTLSVLSLKPVDLTPASEEYGHCTTYDGAWTFSTSGGNASCSTYQTNPQFSIKLSKGADIALLLETTAEGLAVHIKLVWANGKRATGVTARDIVGDSGEYRRGCALAELRDIDAGTYTIICSTFEPGQLGKFKLHVSTTAACLVKPLPLEEAGRLVTRPPLATFSAGVDRLLAPLTTHRITRLRMLATHCSTQPGARLPLKLALEYGQGPNKQILTVSCNDEFSGDHAGVRTQDVDVLPRMCEAGGIWVVLERMGGSGLKSVEGVLIELLSEFPVEVGSWGTGAG</sequence>
<reference evidence="9" key="1">
    <citation type="submission" date="2017-03" db="EMBL/GenBank/DDBJ databases">
        <authorList>
            <person name="Sharma R."/>
            <person name="Thines M."/>
        </authorList>
    </citation>
    <scope>NUCLEOTIDE SEQUENCE [LARGE SCALE GENOMIC DNA]</scope>
</reference>
<accession>A0A1W5D3Q1</accession>
<evidence type="ECO:0000256" key="6">
    <source>
        <dbReference type="SAM" id="MobiDB-lite"/>
    </source>
</evidence>
<evidence type="ECO:0000256" key="2">
    <source>
        <dbReference type="ARBA" id="ARBA00022670"/>
    </source>
</evidence>